<dbReference type="Proteomes" id="UP000431401">
    <property type="component" value="Unassembled WGS sequence"/>
</dbReference>
<dbReference type="RefSeq" id="WP_194290701.1">
    <property type="nucleotide sequence ID" value="NZ_WEGI01000001.1"/>
</dbReference>
<evidence type="ECO:0000313" key="3">
    <source>
        <dbReference type="Proteomes" id="UP000431401"/>
    </source>
</evidence>
<sequence length="130" mass="14067">MVTDGLSALRSEIDAFRAGFGQPELLLSAFHEAAVLVPLVDDDRLYTSRYARIAWICVFTAVEPLCHYLFARGADPGADHQFHTLRGRRLTDYAAAQADPTGIVIDPGSATPMALPPTLSDRNGNTPGVR</sequence>
<dbReference type="Pfam" id="PF07179">
    <property type="entry name" value="SseB"/>
    <property type="match status" value="1"/>
</dbReference>
<accession>A0A7K0DHK0</accession>
<evidence type="ECO:0000313" key="2">
    <source>
        <dbReference type="EMBL" id="MQY25041.1"/>
    </source>
</evidence>
<name>A0A7K0DHK0_9NOCA</name>
<feature type="domain" description="SseB protein N-terminal" evidence="1">
    <location>
        <begin position="25"/>
        <end position="118"/>
    </location>
</feature>
<protein>
    <recommendedName>
        <fullName evidence="1">SseB protein N-terminal domain-containing protein</fullName>
    </recommendedName>
</protein>
<gene>
    <name evidence="2" type="ORF">NRB56_05950</name>
</gene>
<dbReference type="AlphaFoldDB" id="A0A7K0DHK0"/>
<comment type="caution">
    <text evidence="2">The sequence shown here is derived from an EMBL/GenBank/DDBJ whole genome shotgun (WGS) entry which is preliminary data.</text>
</comment>
<keyword evidence="3" id="KW-1185">Reference proteome</keyword>
<dbReference type="EMBL" id="WEGI01000001">
    <property type="protein sequence ID" value="MQY25041.1"/>
    <property type="molecule type" value="Genomic_DNA"/>
</dbReference>
<dbReference type="InterPro" id="IPR009839">
    <property type="entry name" value="SseB_N"/>
</dbReference>
<evidence type="ECO:0000259" key="1">
    <source>
        <dbReference type="Pfam" id="PF07179"/>
    </source>
</evidence>
<proteinExistence type="predicted"/>
<organism evidence="2 3">
    <name type="scientific">Nocardia aurantia</name>
    <dbReference type="NCBI Taxonomy" id="2585199"/>
    <lineage>
        <taxon>Bacteria</taxon>
        <taxon>Bacillati</taxon>
        <taxon>Actinomycetota</taxon>
        <taxon>Actinomycetes</taxon>
        <taxon>Mycobacteriales</taxon>
        <taxon>Nocardiaceae</taxon>
        <taxon>Nocardia</taxon>
    </lineage>
</organism>
<reference evidence="2 3" key="1">
    <citation type="submission" date="2019-10" db="EMBL/GenBank/DDBJ databases">
        <title>Nocardia macrotermitis sp. nov. and Nocardia aurantia sp. nov., isolated from the gut of fungus growing-termite Macrotermes natalensis.</title>
        <authorList>
            <person name="Benndorf R."/>
            <person name="Schwitalla J."/>
            <person name="Martin K."/>
            <person name="De Beer W."/>
            <person name="Kaster A.-K."/>
            <person name="Vollmers J."/>
            <person name="Poulsen M."/>
            <person name="Beemelmanns C."/>
        </authorList>
    </citation>
    <scope>NUCLEOTIDE SEQUENCE [LARGE SCALE GENOMIC DNA]</scope>
    <source>
        <strain evidence="2 3">RB56</strain>
    </source>
</reference>